<name>A0A317Z6F1_STAPS</name>
<dbReference type="InterPro" id="IPR014820">
    <property type="entry name" value="PriCT_1"/>
</dbReference>
<comment type="caution">
    <text evidence="2">The sequence shown here is derived from an EMBL/GenBank/DDBJ whole genome shotgun (WGS) entry which is preliminary data.</text>
</comment>
<dbReference type="EMBL" id="QEIV01001258">
    <property type="protein sequence ID" value="PWZ97305.1"/>
    <property type="molecule type" value="Genomic_DNA"/>
</dbReference>
<proteinExistence type="predicted"/>
<evidence type="ECO:0000313" key="2">
    <source>
        <dbReference type="EMBL" id="PWZ97305.1"/>
    </source>
</evidence>
<dbReference type="Pfam" id="PF08708">
    <property type="entry name" value="PriCT_1"/>
    <property type="match status" value="1"/>
</dbReference>
<gene>
    <name evidence="2" type="ORF">DD924_12600</name>
</gene>
<dbReference type="Proteomes" id="UP000246351">
    <property type="component" value="Unassembled WGS sequence"/>
</dbReference>
<accession>A0A317Z6F1</accession>
<sequence>KNVTIETCEYNMFEFNNRLDQPLEEKEVIKIVRSAYSENYQGANREYITILCKAWVSSDLTSKDLFVRQGWFKFKKKRSERQRVHLSEWKEDLMAYISEKSDVYKPYLATTKKEIREVLGIPERTLDKLLKVLKANQEIFFKIKPGRNGGIQLASVKSLLLSIIKLKKEERESYIKALTASFNLERTFIQETLNKLAERPKTDPQLDLFSYDTG</sequence>
<evidence type="ECO:0000259" key="1">
    <source>
        <dbReference type="Pfam" id="PF08708"/>
    </source>
</evidence>
<reference evidence="2 3" key="1">
    <citation type="journal article" date="2018" name="Vet. Microbiol.">
        <title>Clonal diversity and geographic distribution of methicillin-resistant Staphylococcus pseudintermedius from Australian animals: Discovery of novel sequence types.</title>
        <authorList>
            <person name="Worthing K.A."/>
            <person name="Abraham S."/>
            <person name="Coombs G.W."/>
            <person name="Pang S."/>
            <person name="Saputra S."/>
            <person name="Jordan D."/>
            <person name="Trott D.J."/>
            <person name="Norris J.M."/>
        </authorList>
    </citation>
    <scope>NUCLEOTIDE SEQUENCE [LARGE SCALE GENOMIC DNA]</scope>
    <source>
        <strain evidence="2 3">ST71 3</strain>
    </source>
</reference>
<protein>
    <submittedName>
        <fullName evidence="2">Replication protein RepR</fullName>
    </submittedName>
</protein>
<feature type="non-terminal residue" evidence="2">
    <location>
        <position position="1"/>
    </location>
</feature>
<dbReference type="AlphaFoldDB" id="A0A317Z6F1"/>
<feature type="domain" description="Primase C-terminal 1" evidence="1">
    <location>
        <begin position="3"/>
        <end position="41"/>
    </location>
</feature>
<organism evidence="2 3">
    <name type="scientific">Staphylococcus pseudintermedius</name>
    <dbReference type="NCBI Taxonomy" id="283734"/>
    <lineage>
        <taxon>Bacteria</taxon>
        <taxon>Bacillati</taxon>
        <taxon>Bacillota</taxon>
        <taxon>Bacilli</taxon>
        <taxon>Bacillales</taxon>
        <taxon>Staphylococcaceae</taxon>
        <taxon>Staphylococcus</taxon>
        <taxon>Staphylococcus intermedius group</taxon>
    </lineage>
</organism>
<evidence type="ECO:0000313" key="3">
    <source>
        <dbReference type="Proteomes" id="UP000246351"/>
    </source>
</evidence>